<reference evidence="3" key="2">
    <citation type="submission" date="2012-01" db="EMBL/GenBank/DDBJ databases">
        <title>Complete sequence of chromosome of Marinitoga piezophila KA3.</title>
        <authorList>
            <person name="Lucas S."/>
            <person name="Han J."/>
            <person name="Lapidus A."/>
            <person name="Cheng J.-F."/>
            <person name="Goodwin L."/>
            <person name="Pitluck S."/>
            <person name="Peters L."/>
            <person name="Mikhailova N."/>
            <person name="Teshima H."/>
            <person name="Detter J.C."/>
            <person name="Han C."/>
            <person name="Tapia R."/>
            <person name="Land M."/>
            <person name="Hauser L."/>
            <person name="Kyrpides N."/>
            <person name="Ivanova N."/>
            <person name="Pagani I."/>
            <person name="Jebbar M."/>
            <person name="Vannier P."/>
            <person name="Oger P."/>
            <person name="Cario A."/>
            <person name="Bartlett D."/>
            <person name="Noll K.M."/>
            <person name="Woyke T."/>
        </authorList>
    </citation>
    <scope>NUCLEOTIDE SEQUENCE [LARGE SCALE GENOMIC DNA]</scope>
    <source>
        <strain evidence="3">DSM 14283 / JCM 11233 / KA3</strain>
    </source>
</reference>
<dbReference type="InterPro" id="IPR028098">
    <property type="entry name" value="Glyco_trans_4-like_N"/>
</dbReference>
<reference evidence="2 3" key="1">
    <citation type="journal article" date="2012" name="J. Bacteriol.">
        <title>Complete Genome Sequence of the Thermophilic, Piezophilic, Heterotrophic Bacterium Marinitoga piezophila KA3.</title>
        <authorList>
            <person name="Lucas S."/>
            <person name="Han J."/>
            <person name="Lapidus A."/>
            <person name="Cheng J.F."/>
            <person name="Goodwin L.A."/>
            <person name="Pitluck S."/>
            <person name="Peters L."/>
            <person name="Mikhailova N."/>
            <person name="Teshima H."/>
            <person name="Detter J.C."/>
            <person name="Han C."/>
            <person name="Tapia R."/>
            <person name="Land M."/>
            <person name="Hauser L."/>
            <person name="Kyrpides N.C."/>
            <person name="Ivanova N."/>
            <person name="Pagani I."/>
            <person name="Vannier P."/>
            <person name="Oger P."/>
            <person name="Bartlett D.H."/>
            <person name="Noll K.M."/>
            <person name="Woyke T."/>
            <person name="Jebbar M."/>
        </authorList>
    </citation>
    <scope>NUCLEOTIDE SEQUENCE [LARGE SCALE GENOMIC DNA]</scope>
    <source>
        <strain evidence="3">DSM 14283 / JCM 11233 / KA3</strain>
    </source>
</reference>
<accession>H2J8A1</accession>
<dbReference type="KEGG" id="mpz:Marpi_1175"/>
<keyword evidence="2" id="KW-0808">Transferase</keyword>
<evidence type="ECO:0000313" key="3">
    <source>
        <dbReference type="Proteomes" id="UP000007161"/>
    </source>
</evidence>
<feature type="domain" description="Glycosyltransferase subfamily 4-like N-terminal" evidence="1">
    <location>
        <begin position="13"/>
        <end position="220"/>
    </location>
</feature>
<dbReference type="eggNOG" id="COG0438">
    <property type="taxonomic scope" value="Bacteria"/>
</dbReference>
<evidence type="ECO:0000259" key="1">
    <source>
        <dbReference type="Pfam" id="PF13439"/>
    </source>
</evidence>
<dbReference type="HOGENOM" id="CLU_009583_28_2_0"/>
<dbReference type="Pfam" id="PF13692">
    <property type="entry name" value="Glyco_trans_1_4"/>
    <property type="match status" value="1"/>
</dbReference>
<gene>
    <name evidence="2" type="ordered locus">Marpi_1175</name>
</gene>
<keyword evidence="3" id="KW-1185">Reference proteome</keyword>
<dbReference type="Gene3D" id="3.40.50.2000">
    <property type="entry name" value="Glycogen Phosphorylase B"/>
    <property type="match status" value="2"/>
</dbReference>
<sequence length="411" mass="47508">MKIVHVSTSDVEGGAAKAAYRLHKALLERGIESKMLVMSKKTDELYIDVAKNNYMEKYFFSNIRKLNEKVIWNKFKNRENPILFSSGKFGIDITKHPYILDANVIHLHWINANYISVKTLKKLKMLNKKIVWTFHDMWPFTGGCHYSSSCRKYEEKCGNCPILKTNNENDITRKIWNEKNKILKDLDITVITCSNWLGECAKKSSLFKEKNIYVVPNVLDNKIFKPIDKSFAREVLNLDKNRKYISFGAMNSTSDPRKGWKYLKEAITLLNEKNPKIKEKLELLVFGTSHSKDIEELPFKIKFMGKVYDEYTLSLLYNASDVFVAPSLEDNLPNTVLESLHCGTPVVAFNIGGMSDMIIHKQNGYLAKYKDSVDLAKGIDWCLKNLNSVYIRNNFNKEQVLNKLLHIYKMG</sequence>
<dbReference type="CDD" id="cd03825">
    <property type="entry name" value="GT4_WcaC-like"/>
    <property type="match status" value="1"/>
</dbReference>
<dbReference type="GO" id="GO:0016740">
    <property type="term" value="F:transferase activity"/>
    <property type="evidence" value="ECO:0007669"/>
    <property type="project" value="UniProtKB-KW"/>
</dbReference>
<dbReference type="RefSeq" id="WP_014296657.1">
    <property type="nucleotide sequence ID" value="NC_016751.1"/>
</dbReference>
<name>H2J8A1_MARPK</name>
<dbReference type="PANTHER" id="PTHR12526">
    <property type="entry name" value="GLYCOSYLTRANSFERASE"/>
    <property type="match status" value="1"/>
</dbReference>
<protein>
    <submittedName>
        <fullName evidence="2">Glycosyltransferase</fullName>
    </submittedName>
</protein>
<dbReference type="EMBL" id="CP003257">
    <property type="protein sequence ID" value="AEX85585.1"/>
    <property type="molecule type" value="Genomic_DNA"/>
</dbReference>
<dbReference type="OrthoDB" id="9806653at2"/>
<organism evidence="2 3">
    <name type="scientific">Marinitoga piezophila (strain DSM 14283 / JCM 11233 / KA3)</name>
    <dbReference type="NCBI Taxonomy" id="443254"/>
    <lineage>
        <taxon>Bacteria</taxon>
        <taxon>Thermotogati</taxon>
        <taxon>Thermotogota</taxon>
        <taxon>Thermotogae</taxon>
        <taxon>Petrotogales</taxon>
        <taxon>Petrotogaceae</taxon>
        <taxon>Marinitoga</taxon>
    </lineage>
</organism>
<dbReference type="SUPFAM" id="SSF53756">
    <property type="entry name" value="UDP-Glycosyltransferase/glycogen phosphorylase"/>
    <property type="match status" value="1"/>
</dbReference>
<dbReference type="AlphaFoldDB" id="H2J8A1"/>
<dbReference type="Proteomes" id="UP000007161">
    <property type="component" value="Chromosome"/>
</dbReference>
<dbReference type="Pfam" id="PF13439">
    <property type="entry name" value="Glyco_transf_4"/>
    <property type="match status" value="1"/>
</dbReference>
<proteinExistence type="predicted"/>
<evidence type="ECO:0000313" key="2">
    <source>
        <dbReference type="EMBL" id="AEX85585.1"/>
    </source>
</evidence>
<dbReference type="PANTHER" id="PTHR12526:SF637">
    <property type="entry name" value="GLYCOSYLTRANSFERASE EPSF-RELATED"/>
    <property type="match status" value="1"/>
</dbReference>
<dbReference type="STRING" id="443254.Marpi_1175"/>